<feature type="non-terminal residue" evidence="2">
    <location>
        <position position="1"/>
    </location>
</feature>
<proteinExistence type="predicted"/>
<accession>A0A0L8G3L5</accession>
<protein>
    <recommendedName>
        <fullName evidence="3">OTU domain-containing protein</fullName>
    </recommendedName>
</protein>
<sequence length="145" mass="17312">VYGMQARVKNLCNVESTAISELYNVAILSLFTVCARTFAERKISVLYSGEFDNGHYDALFPINNHEHERNVEGNKISQDNKKDKRMRIQTFNMKIVEESKNHRKVRLQKMRGYERRTREQEGDKDREIRLQRKKENYRSKKVQEN</sequence>
<dbReference type="AlphaFoldDB" id="A0A0L8G3L5"/>
<evidence type="ECO:0008006" key="3">
    <source>
        <dbReference type="Google" id="ProtNLM"/>
    </source>
</evidence>
<reference evidence="2" key="1">
    <citation type="submission" date="2015-07" db="EMBL/GenBank/DDBJ databases">
        <title>MeaNS - Measles Nucleotide Surveillance Program.</title>
        <authorList>
            <person name="Tran T."/>
            <person name="Druce J."/>
        </authorList>
    </citation>
    <scope>NUCLEOTIDE SEQUENCE</scope>
    <source>
        <strain evidence="2">UCB-OBI-ISO-001</strain>
        <tissue evidence="2">Gonad</tissue>
    </source>
</reference>
<gene>
    <name evidence="2" type="ORF">OCBIM_22000830mg</name>
</gene>
<evidence type="ECO:0000256" key="1">
    <source>
        <dbReference type="SAM" id="MobiDB-lite"/>
    </source>
</evidence>
<dbReference type="EMBL" id="KQ424085">
    <property type="protein sequence ID" value="KOF71616.1"/>
    <property type="molecule type" value="Genomic_DNA"/>
</dbReference>
<feature type="compositionally biased region" description="Basic and acidic residues" evidence="1">
    <location>
        <begin position="111"/>
        <end position="145"/>
    </location>
</feature>
<name>A0A0L8G3L5_OCTBM</name>
<evidence type="ECO:0000313" key="2">
    <source>
        <dbReference type="EMBL" id="KOF71616.1"/>
    </source>
</evidence>
<feature type="region of interest" description="Disordered" evidence="1">
    <location>
        <begin position="102"/>
        <end position="145"/>
    </location>
</feature>
<organism evidence="2">
    <name type="scientific">Octopus bimaculoides</name>
    <name type="common">California two-spotted octopus</name>
    <dbReference type="NCBI Taxonomy" id="37653"/>
    <lineage>
        <taxon>Eukaryota</taxon>
        <taxon>Metazoa</taxon>
        <taxon>Spiralia</taxon>
        <taxon>Lophotrochozoa</taxon>
        <taxon>Mollusca</taxon>
        <taxon>Cephalopoda</taxon>
        <taxon>Coleoidea</taxon>
        <taxon>Octopodiformes</taxon>
        <taxon>Octopoda</taxon>
        <taxon>Incirrata</taxon>
        <taxon>Octopodidae</taxon>
        <taxon>Octopus</taxon>
    </lineage>
</organism>